<dbReference type="OrthoDB" id="359253at2"/>
<dbReference type="AlphaFoldDB" id="A0A1I3IS81"/>
<dbReference type="SUPFAM" id="SSF51126">
    <property type="entry name" value="Pectin lyase-like"/>
    <property type="match status" value="1"/>
</dbReference>
<organism evidence="2 3">
    <name type="scientific">Treponema bryantii</name>
    <dbReference type="NCBI Taxonomy" id="163"/>
    <lineage>
        <taxon>Bacteria</taxon>
        <taxon>Pseudomonadati</taxon>
        <taxon>Spirochaetota</taxon>
        <taxon>Spirochaetia</taxon>
        <taxon>Spirochaetales</taxon>
        <taxon>Treponemataceae</taxon>
        <taxon>Treponema</taxon>
    </lineage>
</organism>
<dbReference type="Proteomes" id="UP000182737">
    <property type="component" value="Unassembled WGS sequence"/>
</dbReference>
<dbReference type="SMART" id="SM00710">
    <property type="entry name" value="PbH1"/>
    <property type="match status" value="5"/>
</dbReference>
<proteinExistence type="predicted"/>
<dbReference type="InterPro" id="IPR016187">
    <property type="entry name" value="CTDL_fold"/>
</dbReference>
<gene>
    <name evidence="2" type="ORF">SAMN04487775_102103</name>
</gene>
<dbReference type="InterPro" id="IPR011050">
    <property type="entry name" value="Pectin_lyase_fold/virulence"/>
</dbReference>
<evidence type="ECO:0000313" key="2">
    <source>
        <dbReference type="EMBL" id="SFI50835.1"/>
    </source>
</evidence>
<dbReference type="PANTHER" id="PTHR23150:SF19">
    <property type="entry name" value="FORMYLGLYCINE-GENERATING ENZYME"/>
    <property type="match status" value="1"/>
</dbReference>
<reference evidence="3" key="1">
    <citation type="submission" date="2016-10" db="EMBL/GenBank/DDBJ databases">
        <authorList>
            <person name="Varghese N."/>
            <person name="Submissions S."/>
        </authorList>
    </citation>
    <scope>NUCLEOTIDE SEQUENCE [LARGE SCALE GENOMIC DNA]</scope>
    <source>
        <strain evidence="3">XBD1002</strain>
    </source>
</reference>
<dbReference type="GO" id="GO:0120147">
    <property type="term" value="F:formylglycine-generating oxidase activity"/>
    <property type="evidence" value="ECO:0007669"/>
    <property type="project" value="TreeGrafter"/>
</dbReference>
<dbReference type="RefSeq" id="WP_074930459.1">
    <property type="nucleotide sequence ID" value="NZ_FORI01000002.1"/>
</dbReference>
<name>A0A1I3IS81_9SPIR</name>
<dbReference type="PANTHER" id="PTHR23150">
    <property type="entry name" value="SULFATASE MODIFYING FACTOR 1, 2"/>
    <property type="match status" value="1"/>
</dbReference>
<dbReference type="InterPro" id="IPR005532">
    <property type="entry name" value="SUMF_dom"/>
</dbReference>
<sequence length="1273" mass="136650">MKMKTEYKTKKLFSTFLAAISCLFLLLSISSCELFTFSKLEENENAANSSNTITLNITPRFGNETLYTKSSTRSAYPDFSSISFSDYTFKVTSTVLAGEVTGAYKPTGKISFSFTAATFSEPSDFTFYICDLSGKELFYGTQQITYTTLGSEIEKTVYFKSYDSSDVKGNIDLSISAPTDYTVSCQVINSADMVVSGASGSGQAIEVQSSLNTCTIKTTSAGIAAGTYDAKFTIKKDGITRDYIIQQINVWPGLTTNLWYLPDGTTNQTYPVTISEDKVRIWVKGSENLGPYESDITVPASYTADGSITKPYTNLNDAITVCTSNSTDYIIKVCGTVSGNPIIDSSVNAPSITIEGVSGSDVDILDGSATGSVLRIEKALNVTLKNIQLTNGGGSTVNCGGGLYINSGANVILENDVLITENTATQKGGGVYLYGDNSKLTMKIGSKISQNYISATDDDGSTYGGGGVYVENTAYSDDTAELVLNGGEISEHDLAYNMRGAGVFVKESKITINSGKITKNKATDIAANVMLDVNSKMTMSGGEISYGEVNGIGDASAAGVWINGAAQFEMSGGKICNNTVKAASTKTGRGAGVTVWRTNSTFTMTGGEISDNKVDTTYSNTIQGGAVCVYQTTTCNFSGDIKIPYGVDGIEGEGLNDIWIYNDNKITINGKLSTPASGKIGAIKPQSYTEGKSILTVAEDASAATSLKKEVLKFTLLQDPSDSASIWEIGSNGILQKQIEFSEITTISGTSSTFIGASNLSSSSVFIKNRNLGTLKSIIASDHETTQKEYEFYCQYGGTVPNDTIGKGDYYPAYYVSWYDAVVYCNLRSIDDNLEPVYVVNDKTDPSQWPNIVGNAVDGYCAPSTCNWDVTIQGNKNGWRLPFEAEWEFLARGALTGTQTTFSGSETADDVAWYGSASGGGGSANDKVHAVNRLLSNSIGMYDMSGNVWEWTSDLHTNKTSAPYVLESTLSSGAPANATNGNRVIRGGGYKYAVEQSTVFNRSNNPPNSRINDLGFRVVRGAQYFGNIIPSAEKEVGDIVFNDGSATPYTTGLALTSQQRNSAVALIYYKGTALNGRVTDTSVRTIGVGLKNNQDGLSWCLSSASAWEHNITTIQCAPDVGGSAGNYTFINATMRSGDANLQFINAYCNQNGLSTDSGNATNYPAFYFGKNYKDISGSKVRGTACEDGWYLPTLAEIFYIYKCIVDIPNGFKLNDSILDLGGDSFGPYDYWTASQYTEDEYNAYIFKFGNGECGNAGKHLQYYTCCIRDFSLK</sequence>
<evidence type="ECO:0000259" key="1">
    <source>
        <dbReference type="Pfam" id="PF03781"/>
    </source>
</evidence>
<dbReference type="Gene3D" id="3.90.1580.10">
    <property type="entry name" value="paralog of FGE (formylglycine-generating enzyme)"/>
    <property type="match status" value="1"/>
</dbReference>
<keyword evidence="3" id="KW-1185">Reference proteome</keyword>
<feature type="domain" description="Sulfatase-modifying factor enzyme-like" evidence="1">
    <location>
        <begin position="802"/>
        <end position="1020"/>
    </location>
</feature>
<dbReference type="SUPFAM" id="SSF56436">
    <property type="entry name" value="C-type lectin-like"/>
    <property type="match status" value="1"/>
</dbReference>
<dbReference type="InterPro" id="IPR006626">
    <property type="entry name" value="PbH1"/>
</dbReference>
<protein>
    <submittedName>
        <fullName evidence="2">Formylglycine-generating enzyme, required for sulfatase activity, contains SUMF1/FGE domain</fullName>
    </submittedName>
</protein>
<dbReference type="InterPro" id="IPR042095">
    <property type="entry name" value="SUMF_sf"/>
</dbReference>
<dbReference type="InterPro" id="IPR051043">
    <property type="entry name" value="Sulfatase_Mod_Factor_Kinase"/>
</dbReference>
<dbReference type="EMBL" id="FORI01000002">
    <property type="protein sequence ID" value="SFI50835.1"/>
    <property type="molecule type" value="Genomic_DNA"/>
</dbReference>
<dbReference type="PROSITE" id="PS51257">
    <property type="entry name" value="PROKAR_LIPOPROTEIN"/>
    <property type="match status" value="1"/>
</dbReference>
<dbReference type="Pfam" id="PF03781">
    <property type="entry name" value="FGE-sulfatase"/>
    <property type="match status" value="1"/>
</dbReference>
<accession>A0A1I3IS81</accession>
<evidence type="ECO:0000313" key="3">
    <source>
        <dbReference type="Proteomes" id="UP000182737"/>
    </source>
</evidence>